<keyword evidence="1" id="KW-0496">Mitochondrion</keyword>
<accession>A0A101M4T9</accession>
<dbReference type="AlphaFoldDB" id="A0A101M4T9"/>
<evidence type="ECO:0000313" key="1">
    <source>
        <dbReference type="EMBL" id="KUM51106.1"/>
    </source>
</evidence>
<comment type="caution">
    <text evidence="1">The sequence shown here is derived from an EMBL/GenBank/DDBJ whole genome shotgun (WGS) entry which is preliminary data.</text>
</comment>
<name>A0A101M4T9_PICGL</name>
<gene>
    <name evidence="1" type="ORF">ABT39_MTgene952</name>
</gene>
<organism evidence="1">
    <name type="scientific">Picea glauca</name>
    <name type="common">White spruce</name>
    <name type="synonym">Pinus glauca</name>
    <dbReference type="NCBI Taxonomy" id="3330"/>
    <lineage>
        <taxon>Eukaryota</taxon>
        <taxon>Viridiplantae</taxon>
        <taxon>Streptophyta</taxon>
        <taxon>Embryophyta</taxon>
        <taxon>Tracheophyta</taxon>
        <taxon>Spermatophyta</taxon>
        <taxon>Pinopsida</taxon>
        <taxon>Pinidae</taxon>
        <taxon>Conifers I</taxon>
        <taxon>Pinales</taxon>
        <taxon>Pinaceae</taxon>
        <taxon>Picea</taxon>
    </lineage>
</organism>
<reference evidence="1" key="1">
    <citation type="journal article" date="2015" name="Genome Biol. Evol.">
        <title>Organellar Genomes of White Spruce (Picea glauca): Assembly and Annotation.</title>
        <authorList>
            <person name="Jackman S.D."/>
            <person name="Warren R.L."/>
            <person name="Gibb E.A."/>
            <person name="Vandervalk B.P."/>
            <person name="Mohamadi H."/>
            <person name="Chu J."/>
            <person name="Raymond A."/>
            <person name="Pleasance S."/>
            <person name="Coope R."/>
            <person name="Wildung M.R."/>
            <person name="Ritland C.E."/>
            <person name="Bousquet J."/>
            <person name="Jones S.J."/>
            <person name="Bohlmann J."/>
            <person name="Birol I."/>
        </authorList>
    </citation>
    <scope>NUCLEOTIDE SEQUENCE [LARGE SCALE GENOMIC DNA]</scope>
    <source>
        <tissue evidence="1">Flushing bud</tissue>
    </source>
</reference>
<protein>
    <submittedName>
        <fullName evidence="1">Uncharacterized protein</fullName>
    </submittedName>
</protein>
<proteinExistence type="predicted"/>
<dbReference type="EMBL" id="LKAM01000001">
    <property type="protein sequence ID" value="KUM51106.1"/>
    <property type="molecule type" value="Genomic_DNA"/>
</dbReference>
<sequence length="112" mass="12490">MKCPQQASSKQLSRLFGNYNNVLLPSIAISLTHVLPSFEASLPVHSQSTNTGETYLHQNKPSNPLLYRNSFNIREVIARPKGVNSQSIGRYRTKGRKSGEAILYIRKCTISA</sequence>
<geneLocation type="mitochondrion" evidence="1"/>